<dbReference type="EMBL" id="JBFMIA010000012">
    <property type="protein sequence ID" value="MEW9502567.1"/>
    <property type="molecule type" value="Genomic_DNA"/>
</dbReference>
<dbReference type="RefSeq" id="WP_367780059.1">
    <property type="nucleotide sequence ID" value="NZ_JBFMIA010000012.1"/>
</dbReference>
<name>A0ABV3Q5E9_9BACL</name>
<evidence type="ECO:0000313" key="9">
    <source>
        <dbReference type="Proteomes" id="UP001556040"/>
    </source>
</evidence>
<dbReference type="SMART" id="SM00148">
    <property type="entry name" value="PLCXc"/>
    <property type="match status" value="1"/>
</dbReference>
<feature type="non-terminal residue" evidence="8">
    <location>
        <position position="1"/>
    </location>
</feature>
<dbReference type="Proteomes" id="UP001556040">
    <property type="component" value="Unassembled WGS sequence"/>
</dbReference>
<evidence type="ECO:0000256" key="6">
    <source>
        <dbReference type="ARBA" id="ARBA00030782"/>
    </source>
</evidence>
<sequence length="710" mass="81378">WNRMGEVSSNGQEVEWTTDTYHQFDGKNNDVVQLNNGRLLNVHEDHDSDEIRYVLGIYDEEEKRVFWGEPDREKPTTTSPIQYDTGVDPSVTILDNGDVLEVHKSEWSHTLFYNLGRFKDGKMYWYSTGNEYDKGRSPSVTTLANGDVLEVHRGEGSDTLWYTIGKYENGKIEWGGPSIKYDTGKAPSVTVLANGDVLEVHRSNWNNDLWYNIGKYKNGKIEWEGSIKYDRGRAPSVTVLANGDVLEVHQSDWNDDLWYNIGKYRDGKIEWEGSIKYDKGWNPSVAVLEDGKVLEVHSSEHADRLWYNIGKYRNGKIEWEGSINYDNGWNPSVAVRDGDIVEVHESGGIKRLWSTLMEYEDGDIYYLPPNTISPINWMEEMGNQSHLFGQLRLNEVLLPGTHDSGSSTITHRSKTSPDAPSNLYNILESPLGLIAREITADFGKTQHLSVEQQLDAGIRYFDLRVGPHTQEDEDKGTLKTMHQLYGEELETILNNVKSFIDQNPKEIIILDFQHFHEMTPDKYDYLVNEIKTIFSSSGRTDGDQLISQDELKNDTLENLWGKNKNVVVLFGKDNHEREINDSVDITKYQDGKTILNGNSNLYSPWPKTTDSEVLREKLSSNLEKAKEGGNKDKLFVSQGIYNPSVTQYILQGIRDYTLEDYAYRANPIVISWLGSSWLDSRTNIVMIDFFDNTDLVERIINSNYFIEEQN</sequence>
<keyword evidence="8" id="KW-0378">Hydrolase</keyword>
<gene>
    <name evidence="8" type="ORF">AB1471_12275</name>
</gene>
<dbReference type="CDD" id="cd08587">
    <property type="entry name" value="PI-PLCXDc_like"/>
    <property type="match status" value="1"/>
</dbReference>
<comment type="catalytic activity">
    <reaction evidence="1">
        <text>a 1,2-diacyl-sn-glycero-3-phospho-(1D-myo-inositol) = 1D-myo-inositol 1,2-cyclic phosphate + a 1,2-diacyl-sn-glycerol</text>
        <dbReference type="Rhea" id="RHEA:17093"/>
        <dbReference type="ChEBI" id="CHEBI:17815"/>
        <dbReference type="ChEBI" id="CHEBI:57880"/>
        <dbReference type="ChEBI" id="CHEBI:58484"/>
        <dbReference type="EC" id="4.6.1.13"/>
    </reaction>
</comment>
<dbReference type="SUPFAM" id="SSF51695">
    <property type="entry name" value="PLC-like phosphodiesterases"/>
    <property type="match status" value="1"/>
</dbReference>
<organism evidence="8 9">
    <name type="scientific">Jeotgalibacillus marinus</name>
    <dbReference type="NCBI Taxonomy" id="86667"/>
    <lineage>
        <taxon>Bacteria</taxon>
        <taxon>Bacillati</taxon>
        <taxon>Bacillota</taxon>
        <taxon>Bacilli</taxon>
        <taxon>Bacillales</taxon>
        <taxon>Caryophanaceae</taxon>
        <taxon>Jeotgalibacillus</taxon>
    </lineage>
</organism>
<keyword evidence="9" id="KW-1185">Reference proteome</keyword>
<dbReference type="Gene3D" id="3.20.20.190">
    <property type="entry name" value="Phosphatidylinositol (PI) phosphodiesterase"/>
    <property type="match status" value="1"/>
</dbReference>
<dbReference type="PANTHER" id="PTHR13593:SF113">
    <property type="entry name" value="SI:DKEY-266F7.9"/>
    <property type="match status" value="1"/>
</dbReference>
<dbReference type="InterPro" id="IPR000909">
    <property type="entry name" value="PLipase_C_PInositol-sp_X_dom"/>
</dbReference>
<evidence type="ECO:0000256" key="2">
    <source>
        <dbReference type="ARBA" id="ARBA00012581"/>
    </source>
</evidence>
<dbReference type="GO" id="GO:0016787">
    <property type="term" value="F:hydrolase activity"/>
    <property type="evidence" value="ECO:0007669"/>
    <property type="project" value="UniProtKB-KW"/>
</dbReference>
<evidence type="ECO:0000256" key="3">
    <source>
        <dbReference type="ARBA" id="ARBA00019758"/>
    </source>
</evidence>
<comment type="caution">
    <text evidence="8">The sequence shown here is derived from an EMBL/GenBank/DDBJ whole genome shotgun (WGS) entry which is preliminary data.</text>
</comment>
<dbReference type="PROSITE" id="PS50007">
    <property type="entry name" value="PIPLC_X_DOMAIN"/>
    <property type="match status" value="1"/>
</dbReference>
<dbReference type="InterPro" id="IPR051057">
    <property type="entry name" value="PI-PLC_domain"/>
</dbReference>
<feature type="domain" description="Phosphatidylinositol-specific phospholipase C X" evidence="7">
    <location>
        <begin position="393"/>
        <end position="572"/>
    </location>
</feature>
<evidence type="ECO:0000256" key="5">
    <source>
        <dbReference type="ARBA" id="ARBA00030474"/>
    </source>
</evidence>
<accession>A0ABV3Q5E9</accession>
<reference evidence="8 9" key="1">
    <citation type="journal article" date="1979" name="Int. J. Syst. Evol. Microbiol.">
        <title>Bacillus globisporus subsp. marinus subsp. nov.</title>
        <authorList>
            <person name="Liu H."/>
        </authorList>
    </citation>
    <scope>NUCLEOTIDE SEQUENCE [LARGE SCALE GENOMIC DNA]</scope>
    <source>
        <strain evidence="8 9">DSM 1297</strain>
    </source>
</reference>
<keyword evidence="4" id="KW-0443">Lipid metabolism</keyword>
<dbReference type="InterPro" id="IPR017946">
    <property type="entry name" value="PLC-like_Pdiesterase_TIM-brl"/>
</dbReference>
<dbReference type="PANTHER" id="PTHR13593">
    <property type="match status" value="1"/>
</dbReference>
<evidence type="ECO:0000256" key="4">
    <source>
        <dbReference type="ARBA" id="ARBA00022963"/>
    </source>
</evidence>
<keyword evidence="4" id="KW-0442">Lipid degradation</keyword>
<evidence type="ECO:0000259" key="7">
    <source>
        <dbReference type="SMART" id="SM00148"/>
    </source>
</evidence>
<protein>
    <recommendedName>
        <fullName evidence="3">1-phosphatidylinositol phosphodiesterase</fullName>
        <ecNumber evidence="2">4.6.1.13</ecNumber>
    </recommendedName>
    <alternativeName>
        <fullName evidence="5">Phosphatidylinositol diacylglycerol-lyase</fullName>
    </alternativeName>
    <alternativeName>
        <fullName evidence="6">Phosphatidylinositol-specific phospholipase C</fullName>
    </alternativeName>
</protein>
<dbReference type="Pfam" id="PF26146">
    <property type="entry name" value="PI-PLC_X"/>
    <property type="match status" value="1"/>
</dbReference>
<evidence type="ECO:0000313" key="8">
    <source>
        <dbReference type="EMBL" id="MEW9502567.1"/>
    </source>
</evidence>
<dbReference type="EC" id="4.6.1.13" evidence="2"/>
<evidence type="ECO:0000256" key="1">
    <source>
        <dbReference type="ARBA" id="ARBA00001316"/>
    </source>
</evidence>
<proteinExistence type="predicted"/>